<evidence type="ECO:0000313" key="1">
    <source>
        <dbReference type="EMBL" id="WDI05106.1"/>
    </source>
</evidence>
<gene>
    <name evidence="1" type="ORF">PUW25_26410</name>
</gene>
<keyword evidence="1" id="KW-0614">Plasmid</keyword>
<reference evidence="1 2" key="1">
    <citation type="submission" date="2023-02" db="EMBL/GenBank/DDBJ databases">
        <title>Pathogen: clinical or host-associated sample.</title>
        <authorList>
            <person name="Hergert J."/>
            <person name="Casey R."/>
            <person name="Wagner J."/>
            <person name="Young E.L."/>
            <person name="Oakeson K.F."/>
        </authorList>
    </citation>
    <scope>NUCLEOTIDE SEQUENCE [LARGE SCALE GENOMIC DNA]</scope>
    <source>
        <strain evidence="1 2">2022CK-00829</strain>
        <plasmid evidence="1 2">unnamed1</plasmid>
    </source>
</reference>
<name>A0ABY7XGY1_9BACL</name>
<geneLocation type="plasmid" evidence="1 2">
    <name>unnamed1</name>
</geneLocation>
<evidence type="ECO:0008006" key="3">
    <source>
        <dbReference type="Google" id="ProtNLM"/>
    </source>
</evidence>
<proteinExistence type="predicted"/>
<protein>
    <recommendedName>
        <fullName evidence="3">F5/8 type C domain-containing protein</fullName>
    </recommendedName>
</protein>
<evidence type="ECO:0000313" key="2">
    <source>
        <dbReference type="Proteomes" id="UP001221519"/>
    </source>
</evidence>
<dbReference type="Proteomes" id="UP001221519">
    <property type="component" value="Plasmid unnamed1"/>
</dbReference>
<sequence>MEEYMASGSWTSEVIDLGDNYKSYMSLNPVISIPDGFDSPAKTNVLIADSPDGIQFSDFRAADSGIAVQRYIRFRIELSPGVLITGNTDIDSVTFKDEGLSDLNLHDIGLKTTNGIMKRILDIDTVSEHDSGVNAIGVSAFLNESTIILKRIVGISAVESSNQPEEISSSGSSYFIKGDY</sequence>
<organism evidence="1 2">
    <name type="scientific">Paenibacillus urinalis</name>
    <dbReference type="NCBI Taxonomy" id="521520"/>
    <lineage>
        <taxon>Bacteria</taxon>
        <taxon>Bacillati</taxon>
        <taxon>Bacillota</taxon>
        <taxon>Bacilli</taxon>
        <taxon>Bacillales</taxon>
        <taxon>Paenibacillaceae</taxon>
        <taxon>Paenibacillus</taxon>
    </lineage>
</organism>
<accession>A0ABY7XGY1</accession>
<dbReference type="RefSeq" id="WP_274338700.1">
    <property type="nucleotide sequence ID" value="NZ_CP118109.1"/>
</dbReference>
<keyword evidence="2" id="KW-1185">Reference proteome</keyword>
<dbReference type="EMBL" id="CP118109">
    <property type="protein sequence ID" value="WDI05106.1"/>
    <property type="molecule type" value="Genomic_DNA"/>
</dbReference>